<dbReference type="InterPro" id="IPR042185">
    <property type="entry name" value="Serpin_sf_2"/>
</dbReference>
<dbReference type="AlphaFoldDB" id="A0A811ZIV6"/>
<feature type="signal peptide" evidence="13">
    <location>
        <begin position="1"/>
        <end position="22"/>
    </location>
</feature>
<evidence type="ECO:0000256" key="9">
    <source>
        <dbReference type="ARBA" id="ARBA00039186"/>
    </source>
</evidence>
<dbReference type="FunFam" id="2.30.39.10:FF:000002">
    <property type="entry name" value="Serpin family D member 1"/>
    <property type="match status" value="1"/>
</dbReference>
<evidence type="ECO:0000256" key="13">
    <source>
        <dbReference type="SAM" id="SignalP"/>
    </source>
</evidence>
<dbReference type="SMART" id="SM00093">
    <property type="entry name" value="SERPIN"/>
    <property type="match status" value="1"/>
</dbReference>
<keyword evidence="6" id="KW-0446">Lipid-binding</keyword>
<dbReference type="GO" id="GO:0004867">
    <property type="term" value="F:serine-type endopeptidase inhibitor activity"/>
    <property type="evidence" value="ECO:0007669"/>
    <property type="project" value="InterPro"/>
</dbReference>
<evidence type="ECO:0000256" key="3">
    <source>
        <dbReference type="ARBA" id="ARBA00022448"/>
    </source>
</evidence>
<evidence type="ECO:0000256" key="6">
    <source>
        <dbReference type="ARBA" id="ARBA00023121"/>
    </source>
</evidence>
<sequence length="405" mass="45528">MLLALCTYFLWLSTSDLLTVQAKDPDTDVSTSSSHRDLAPKNVDFAFNLYRHLVASSPDKNVFISPVSISMALAMLSLGACGYTRVQLLQGLGFNLTKMSEAEIHQGFRHLRHLLEKSDTMLEMTMGNALFLDRSLELLEPFSADTKHYYDLEAWATDFQDGTGASRQINEYIKNKTQGKIVDLLSKLDSSAMLILVNYIFFKGTWEHPFDPESTREEDFYVNETTVVRVPTMFQSSTIKHLNDQVLPCQLVQLEYMGNGTIFFILPEEGKMDTVIAALSRDTIQRWSESFTRSSQVNLYIPKVSLSGAYDLRAILRDMGIADLLDNGADFSGMTREAQPKLSKVVHKAVLQLHEKGLEAAGPAGVTPNVESEPLAFHFNRPFIVMIFDHFTWSSLFLGKIVNPT</sequence>
<feature type="chain" id="PRO_5032951709" description="Corticosteroid-binding globulin" evidence="13">
    <location>
        <begin position="23"/>
        <end position="405"/>
    </location>
</feature>
<evidence type="ECO:0000313" key="16">
    <source>
        <dbReference type="Proteomes" id="UP000645828"/>
    </source>
</evidence>
<evidence type="ECO:0000313" key="15">
    <source>
        <dbReference type="EMBL" id="CAD7688593.1"/>
    </source>
</evidence>
<accession>A0A811ZIV6</accession>
<dbReference type="SUPFAM" id="SSF56574">
    <property type="entry name" value="Serpins"/>
    <property type="match status" value="1"/>
</dbReference>
<dbReference type="Gene3D" id="2.30.39.10">
    <property type="entry name" value="Alpha-1-antitrypsin, domain 1"/>
    <property type="match status" value="1"/>
</dbReference>
<organism evidence="15 16">
    <name type="scientific">Nyctereutes procyonoides</name>
    <name type="common">Raccoon dog</name>
    <name type="synonym">Canis procyonoides</name>
    <dbReference type="NCBI Taxonomy" id="34880"/>
    <lineage>
        <taxon>Eukaryota</taxon>
        <taxon>Metazoa</taxon>
        <taxon>Chordata</taxon>
        <taxon>Craniata</taxon>
        <taxon>Vertebrata</taxon>
        <taxon>Euteleostomi</taxon>
        <taxon>Mammalia</taxon>
        <taxon>Eutheria</taxon>
        <taxon>Laurasiatheria</taxon>
        <taxon>Carnivora</taxon>
        <taxon>Caniformia</taxon>
        <taxon>Canidae</taxon>
        <taxon>Nyctereutes</taxon>
    </lineage>
</organism>
<feature type="domain" description="Serpin" evidence="14">
    <location>
        <begin position="47"/>
        <end position="404"/>
    </location>
</feature>
<keyword evidence="3" id="KW-0813">Transport</keyword>
<comment type="subcellular location">
    <subcellularLocation>
        <location evidence="1">Secreted</location>
    </subcellularLocation>
</comment>
<name>A0A811ZIV6_NYCPR</name>
<comment type="function">
    <text evidence="8">Major transport protein for glucocorticoids and progestins in the blood of almost all vertebrate species.</text>
</comment>
<evidence type="ECO:0000256" key="4">
    <source>
        <dbReference type="ARBA" id="ARBA00022525"/>
    </source>
</evidence>
<evidence type="ECO:0000259" key="14">
    <source>
        <dbReference type="SMART" id="SM00093"/>
    </source>
</evidence>
<evidence type="ECO:0000256" key="5">
    <source>
        <dbReference type="ARBA" id="ARBA00022665"/>
    </source>
</evidence>
<protein>
    <recommendedName>
        <fullName evidence="9">Corticosteroid-binding globulin</fullName>
    </recommendedName>
    <alternativeName>
        <fullName evidence="11">Serpin A6</fullName>
    </alternativeName>
    <alternativeName>
        <fullName evidence="10">Transcortin</fullName>
    </alternativeName>
</protein>
<dbReference type="GO" id="GO:0005496">
    <property type="term" value="F:steroid binding"/>
    <property type="evidence" value="ECO:0007669"/>
    <property type="project" value="UniProtKB-KW"/>
</dbReference>
<proteinExistence type="inferred from homology"/>
<dbReference type="EMBL" id="CAJHUB010000768">
    <property type="protein sequence ID" value="CAD7688593.1"/>
    <property type="molecule type" value="Genomic_DNA"/>
</dbReference>
<gene>
    <name evidence="15" type="ORF">NYPRO_LOCUS21386</name>
</gene>
<comment type="caution">
    <text evidence="15">The sequence shown here is derived from an EMBL/GenBank/DDBJ whole genome shotgun (WGS) entry which is preliminary data.</text>
</comment>
<dbReference type="InterPro" id="IPR000215">
    <property type="entry name" value="Serpin_fam"/>
</dbReference>
<dbReference type="PROSITE" id="PS00284">
    <property type="entry name" value="SERPIN"/>
    <property type="match status" value="1"/>
</dbReference>
<evidence type="ECO:0000256" key="7">
    <source>
        <dbReference type="ARBA" id="ARBA00023180"/>
    </source>
</evidence>
<dbReference type="Gene3D" id="3.30.497.10">
    <property type="entry name" value="Antithrombin, subunit I, domain 2"/>
    <property type="match status" value="1"/>
</dbReference>
<keyword evidence="16" id="KW-1185">Reference proteome</keyword>
<evidence type="ECO:0000256" key="12">
    <source>
        <dbReference type="RuleBase" id="RU000411"/>
    </source>
</evidence>
<dbReference type="InterPro" id="IPR023795">
    <property type="entry name" value="Serpin_CS"/>
</dbReference>
<reference evidence="15" key="1">
    <citation type="submission" date="2020-12" db="EMBL/GenBank/DDBJ databases">
        <authorList>
            <consortium name="Molecular Ecology Group"/>
        </authorList>
    </citation>
    <scope>NUCLEOTIDE SEQUENCE</scope>
    <source>
        <strain evidence="15">TBG_1078</strain>
    </source>
</reference>
<keyword evidence="4" id="KW-0964">Secreted</keyword>
<dbReference type="GO" id="GO:0005615">
    <property type="term" value="C:extracellular space"/>
    <property type="evidence" value="ECO:0007669"/>
    <property type="project" value="InterPro"/>
</dbReference>
<dbReference type="PANTHER" id="PTHR11461:SF34">
    <property type="entry name" value="CORTICOSTEROID-BINDING GLOBULIN"/>
    <property type="match status" value="1"/>
</dbReference>
<keyword evidence="5" id="KW-0754">Steroid-binding</keyword>
<dbReference type="Proteomes" id="UP000645828">
    <property type="component" value="Unassembled WGS sequence"/>
</dbReference>
<keyword evidence="13" id="KW-0732">Signal</keyword>
<keyword evidence="7" id="KW-0325">Glycoprotein</keyword>
<dbReference type="FunFam" id="3.30.497.10:FF:000001">
    <property type="entry name" value="Serine protease inhibitor"/>
    <property type="match status" value="1"/>
</dbReference>
<dbReference type="PANTHER" id="PTHR11461">
    <property type="entry name" value="SERINE PROTEASE INHIBITOR, SERPIN"/>
    <property type="match status" value="1"/>
</dbReference>
<evidence type="ECO:0000256" key="8">
    <source>
        <dbReference type="ARBA" id="ARBA00037222"/>
    </source>
</evidence>
<evidence type="ECO:0000256" key="1">
    <source>
        <dbReference type="ARBA" id="ARBA00004613"/>
    </source>
</evidence>
<dbReference type="InterPro" id="IPR023796">
    <property type="entry name" value="Serpin_dom"/>
</dbReference>
<dbReference type="InterPro" id="IPR042178">
    <property type="entry name" value="Serpin_sf_1"/>
</dbReference>
<dbReference type="CDD" id="cd19554">
    <property type="entry name" value="serpinA6_CBG"/>
    <property type="match status" value="1"/>
</dbReference>
<dbReference type="PRINTS" id="PR00780">
    <property type="entry name" value="LEUSERPINII"/>
</dbReference>
<comment type="similarity">
    <text evidence="2 12">Belongs to the serpin family.</text>
</comment>
<dbReference type="InterPro" id="IPR036186">
    <property type="entry name" value="Serpin_sf"/>
</dbReference>
<evidence type="ECO:0000256" key="2">
    <source>
        <dbReference type="ARBA" id="ARBA00009500"/>
    </source>
</evidence>
<dbReference type="Pfam" id="PF00079">
    <property type="entry name" value="Serpin"/>
    <property type="match status" value="1"/>
</dbReference>
<evidence type="ECO:0000256" key="10">
    <source>
        <dbReference type="ARBA" id="ARBA00041777"/>
    </source>
</evidence>
<evidence type="ECO:0000256" key="11">
    <source>
        <dbReference type="ARBA" id="ARBA00043180"/>
    </source>
</evidence>